<evidence type="ECO:0000313" key="2">
    <source>
        <dbReference type="EMBL" id="OME88752.1"/>
    </source>
</evidence>
<proteinExistence type="predicted"/>
<comment type="caution">
    <text evidence="2">The sequence shown here is derived from an EMBL/GenBank/DDBJ whole genome shotgun (WGS) entry which is preliminary data.</text>
</comment>
<organism evidence="2 3">
    <name type="scientific">Paenibacillus lautus</name>
    <name type="common">Bacillus lautus</name>
    <dbReference type="NCBI Taxonomy" id="1401"/>
    <lineage>
        <taxon>Bacteria</taxon>
        <taxon>Bacillati</taxon>
        <taxon>Bacillota</taxon>
        <taxon>Bacilli</taxon>
        <taxon>Bacillales</taxon>
        <taxon>Paenibacillaceae</taxon>
        <taxon>Paenibacillus</taxon>
    </lineage>
</organism>
<dbReference type="SUPFAM" id="SSF51658">
    <property type="entry name" value="Xylose isomerase-like"/>
    <property type="match status" value="1"/>
</dbReference>
<dbReference type="EMBL" id="MRTF01000013">
    <property type="protein sequence ID" value="OME88752.1"/>
    <property type="molecule type" value="Genomic_DNA"/>
</dbReference>
<protein>
    <submittedName>
        <fullName evidence="2">Xylose isomerase</fullName>
    </submittedName>
</protein>
<feature type="domain" description="Xylose isomerase-like TIM barrel" evidence="1">
    <location>
        <begin position="21"/>
        <end position="178"/>
    </location>
</feature>
<dbReference type="Gene3D" id="3.20.20.150">
    <property type="entry name" value="Divalent-metal-dependent TIM barrel enzymes"/>
    <property type="match status" value="1"/>
</dbReference>
<dbReference type="Proteomes" id="UP000187074">
    <property type="component" value="Unassembled WGS sequence"/>
</dbReference>
<gene>
    <name evidence="2" type="ORF">BK123_29850</name>
</gene>
<evidence type="ECO:0000313" key="3">
    <source>
        <dbReference type="Proteomes" id="UP000187074"/>
    </source>
</evidence>
<dbReference type="RefSeq" id="WP_076325974.1">
    <property type="nucleotide sequence ID" value="NZ_MRTF01000013.1"/>
</dbReference>
<sequence>MNIQLYKALWGMEGSYRDQLTRAAQAGYAGIEAPLPPRDLEREFKDLLAELQLYYIAQVVTSVPHQETFAEQVRRAADFDPKLIVSHSARDGMKIEDQLGFFEAALKIEQEVGITIGHETHRSRAMFTPWTTRRLLEEFPELSITADFSHWCCVTETMLEDYAEDMEVAIRRAVHIHARVGYAQGPQVPHPGAPEYSRELAAFETWWKRIVQYRSEQGFSYTSITPEFGPANSGYMHTLPFTGAPVTDLWEVNEWMAKRISERMTP</sequence>
<evidence type="ECO:0000259" key="1">
    <source>
        <dbReference type="Pfam" id="PF01261"/>
    </source>
</evidence>
<reference evidence="2 3" key="1">
    <citation type="submission" date="2016-11" db="EMBL/GenBank/DDBJ databases">
        <title>Paenibacillus species isolates.</title>
        <authorList>
            <person name="Beno S.M."/>
        </authorList>
    </citation>
    <scope>NUCLEOTIDE SEQUENCE [LARGE SCALE GENOMIC DNA]</scope>
    <source>
        <strain evidence="2 3">FSL F4-0100</strain>
    </source>
</reference>
<accession>A0A1R1AT57</accession>
<name>A0A1R1AT57_PAELA</name>
<dbReference type="OrthoDB" id="2555274at2"/>
<dbReference type="InterPro" id="IPR036237">
    <property type="entry name" value="Xyl_isomerase-like_sf"/>
</dbReference>
<dbReference type="GO" id="GO:0016853">
    <property type="term" value="F:isomerase activity"/>
    <property type="evidence" value="ECO:0007669"/>
    <property type="project" value="UniProtKB-KW"/>
</dbReference>
<keyword evidence="2" id="KW-0413">Isomerase</keyword>
<dbReference type="AlphaFoldDB" id="A0A1R1AT57"/>
<dbReference type="InterPro" id="IPR013022">
    <property type="entry name" value="Xyl_isomerase-like_TIM-brl"/>
</dbReference>
<dbReference type="Pfam" id="PF01261">
    <property type="entry name" value="AP_endonuc_2"/>
    <property type="match status" value="1"/>
</dbReference>
<dbReference type="STRING" id="1401.BK123_29850"/>